<gene>
    <name evidence="1" type="ORF">FQA47_015374</name>
</gene>
<name>A0A834FCS5_ORYME</name>
<evidence type="ECO:0000313" key="1">
    <source>
        <dbReference type="EMBL" id="KAF6733685.1"/>
    </source>
</evidence>
<dbReference type="Proteomes" id="UP000646548">
    <property type="component" value="Unassembled WGS sequence"/>
</dbReference>
<dbReference type="EMBL" id="WKFB01000153">
    <property type="protein sequence ID" value="KAF6733685.1"/>
    <property type="molecule type" value="Genomic_DNA"/>
</dbReference>
<accession>A0A834FCS5</accession>
<comment type="caution">
    <text evidence="1">The sequence shown here is derived from an EMBL/GenBank/DDBJ whole genome shotgun (WGS) entry which is preliminary data.</text>
</comment>
<reference evidence="1" key="1">
    <citation type="journal article" name="BMC Genomics">
        <title>Long-read sequencing and de novo genome assembly of marine medaka (Oryzias melastigma).</title>
        <authorList>
            <person name="Liang P."/>
            <person name="Saqib H.S.A."/>
            <person name="Ni X."/>
            <person name="Shen Y."/>
        </authorList>
    </citation>
    <scope>NUCLEOTIDE SEQUENCE</scope>
    <source>
        <strain evidence="1">Bigg-433</strain>
    </source>
</reference>
<proteinExistence type="predicted"/>
<evidence type="ECO:0000313" key="2">
    <source>
        <dbReference type="Proteomes" id="UP000646548"/>
    </source>
</evidence>
<dbReference type="AlphaFoldDB" id="A0A834FCS5"/>
<organism evidence="1 2">
    <name type="scientific">Oryzias melastigma</name>
    <name type="common">Marine medaka</name>
    <dbReference type="NCBI Taxonomy" id="30732"/>
    <lineage>
        <taxon>Eukaryota</taxon>
        <taxon>Metazoa</taxon>
        <taxon>Chordata</taxon>
        <taxon>Craniata</taxon>
        <taxon>Vertebrata</taxon>
        <taxon>Euteleostomi</taxon>
        <taxon>Actinopterygii</taxon>
        <taxon>Neopterygii</taxon>
        <taxon>Teleostei</taxon>
        <taxon>Neoteleostei</taxon>
        <taxon>Acanthomorphata</taxon>
        <taxon>Ovalentaria</taxon>
        <taxon>Atherinomorphae</taxon>
        <taxon>Beloniformes</taxon>
        <taxon>Adrianichthyidae</taxon>
        <taxon>Oryziinae</taxon>
        <taxon>Oryzias</taxon>
    </lineage>
</organism>
<sequence>MVYRAGGLLPSEFMTTPTIFKKIRWQQLNVKILRMPPQEWVSKVDHMRSCVPENQEAWKEGSEEHGSSKTAWADSVDSRMASTGIVTQYNKSLASKVYQVTLVRTTPNYLYASIVWKRL</sequence>
<protein>
    <submittedName>
        <fullName evidence="1">Uncharacterized protein</fullName>
    </submittedName>
</protein>